<organism evidence="1">
    <name type="scientific">Fagus sylvatica</name>
    <name type="common">Beechnut</name>
    <dbReference type="NCBI Taxonomy" id="28930"/>
    <lineage>
        <taxon>Eukaryota</taxon>
        <taxon>Viridiplantae</taxon>
        <taxon>Streptophyta</taxon>
        <taxon>Embryophyta</taxon>
        <taxon>Tracheophyta</taxon>
        <taxon>Spermatophyta</taxon>
        <taxon>Magnoliopsida</taxon>
        <taxon>eudicotyledons</taxon>
        <taxon>Gunneridae</taxon>
        <taxon>Pentapetalae</taxon>
        <taxon>rosids</taxon>
        <taxon>fabids</taxon>
        <taxon>Fagales</taxon>
        <taxon>Fagaceae</taxon>
        <taxon>Fagus</taxon>
    </lineage>
</organism>
<evidence type="ECO:0000313" key="1">
    <source>
        <dbReference type="EMBL" id="SPD25376.1"/>
    </source>
</evidence>
<dbReference type="AlphaFoldDB" id="A0A2N9II12"/>
<protein>
    <submittedName>
        <fullName evidence="1">Uncharacterized protein</fullName>
    </submittedName>
</protein>
<name>A0A2N9II12_FAGSY</name>
<accession>A0A2N9II12</accession>
<reference evidence="1" key="1">
    <citation type="submission" date="2018-02" db="EMBL/GenBank/DDBJ databases">
        <authorList>
            <person name="Cohen D.B."/>
            <person name="Kent A.D."/>
        </authorList>
    </citation>
    <scope>NUCLEOTIDE SEQUENCE</scope>
</reference>
<sequence length="175" mass="20408">MGDSKKMHLVKWTQVCSPIQSGGSGVKHLRRFNQALLGKWLWRYGMEREAYWRKVVEIKYGNQWGSWCTGAVRGSYGDWQLESLISFMDLIYSLRLDGNGVDKFCWNKNEKMGFSVQSYYNCLSPSSGSLEFLLEYHSLPGEQRWPENLLIISSFIAIWPRSCGTWFFLFLEYLG</sequence>
<proteinExistence type="predicted"/>
<dbReference type="EMBL" id="OIVN01006115">
    <property type="protein sequence ID" value="SPD25376.1"/>
    <property type="molecule type" value="Genomic_DNA"/>
</dbReference>
<gene>
    <name evidence="1" type="ORF">FSB_LOCUS53258</name>
</gene>